<sequence>MGADSGRRQPAFPSKSYFPKPMCQIKSVNAALIAIWPPNNAVLSKPAGPALMGGHCQITLAAGRMDACLESEDVNCN</sequence>
<organism evidence="1 2">
    <name type="scientific">Dreissena polymorpha</name>
    <name type="common">Zebra mussel</name>
    <name type="synonym">Mytilus polymorpha</name>
    <dbReference type="NCBI Taxonomy" id="45954"/>
    <lineage>
        <taxon>Eukaryota</taxon>
        <taxon>Metazoa</taxon>
        <taxon>Spiralia</taxon>
        <taxon>Lophotrochozoa</taxon>
        <taxon>Mollusca</taxon>
        <taxon>Bivalvia</taxon>
        <taxon>Autobranchia</taxon>
        <taxon>Heteroconchia</taxon>
        <taxon>Euheterodonta</taxon>
        <taxon>Imparidentia</taxon>
        <taxon>Neoheterodontei</taxon>
        <taxon>Myida</taxon>
        <taxon>Dreissenoidea</taxon>
        <taxon>Dreissenidae</taxon>
        <taxon>Dreissena</taxon>
    </lineage>
</organism>
<reference evidence="1" key="2">
    <citation type="submission" date="2020-11" db="EMBL/GenBank/DDBJ databases">
        <authorList>
            <person name="McCartney M.A."/>
            <person name="Auch B."/>
            <person name="Kono T."/>
            <person name="Mallez S."/>
            <person name="Becker A."/>
            <person name="Gohl D.M."/>
            <person name="Silverstein K.A.T."/>
            <person name="Koren S."/>
            <person name="Bechman K.B."/>
            <person name="Herman A."/>
            <person name="Abrahante J.E."/>
            <person name="Garbe J."/>
        </authorList>
    </citation>
    <scope>NUCLEOTIDE SEQUENCE</scope>
    <source>
        <strain evidence="1">Duluth1</strain>
        <tissue evidence="1">Whole animal</tissue>
    </source>
</reference>
<proteinExistence type="predicted"/>
<protein>
    <submittedName>
        <fullName evidence="1">Uncharacterized protein</fullName>
    </submittedName>
</protein>
<gene>
    <name evidence="1" type="ORF">DPMN_141331</name>
</gene>
<dbReference type="Proteomes" id="UP000828390">
    <property type="component" value="Unassembled WGS sequence"/>
</dbReference>
<dbReference type="EMBL" id="JAIWYP010000006">
    <property type="protein sequence ID" value="KAH3812888.1"/>
    <property type="molecule type" value="Genomic_DNA"/>
</dbReference>
<comment type="caution">
    <text evidence="1">The sequence shown here is derived from an EMBL/GenBank/DDBJ whole genome shotgun (WGS) entry which is preliminary data.</text>
</comment>
<accession>A0A9D4G9G9</accession>
<name>A0A9D4G9G9_DREPO</name>
<dbReference type="AlphaFoldDB" id="A0A9D4G9G9"/>
<keyword evidence="2" id="KW-1185">Reference proteome</keyword>
<evidence type="ECO:0000313" key="1">
    <source>
        <dbReference type="EMBL" id="KAH3812888.1"/>
    </source>
</evidence>
<evidence type="ECO:0000313" key="2">
    <source>
        <dbReference type="Proteomes" id="UP000828390"/>
    </source>
</evidence>
<reference evidence="1" key="1">
    <citation type="journal article" date="2019" name="bioRxiv">
        <title>The Genome of the Zebra Mussel, Dreissena polymorpha: A Resource for Invasive Species Research.</title>
        <authorList>
            <person name="McCartney M.A."/>
            <person name="Auch B."/>
            <person name="Kono T."/>
            <person name="Mallez S."/>
            <person name="Zhang Y."/>
            <person name="Obille A."/>
            <person name="Becker A."/>
            <person name="Abrahante J.E."/>
            <person name="Garbe J."/>
            <person name="Badalamenti J.P."/>
            <person name="Herman A."/>
            <person name="Mangelson H."/>
            <person name="Liachko I."/>
            <person name="Sullivan S."/>
            <person name="Sone E.D."/>
            <person name="Koren S."/>
            <person name="Silverstein K.A.T."/>
            <person name="Beckman K.B."/>
            <person name="Gohl D.M."/>
        </authorList>
    </citation>
    <scope>NUCLEOTIDE SEQUENCE</scope>
    <source>
        <strain evidence="1">Duluth1</strain>
        <tissue evidence="1">Whole animal</tissue>
    </source>
</reference>